<evidence type="ECO:0000256" key="3">
    <source>
        <dbReference type="ARBA" id="ARBA00022801"/>
    </source>
</evidence>
<dbReference type="SUPFAM" id="SSF51445">
    <property type="entry name" value="(Trans)glycosidases"/>
    <property type="match status" value="1"/>
</dbReference>
<comment type="caution">
    <text evidence="10">The sequence shown here is derived from an EMBL/GenBank/DDBJ whole genome shotgun (WGS) entry which is preliminary data.</text>
</comment>
<dbReference type="RefSeq" id="WP_209137863.1">
    <property type="nucleotide sequence ID" value="NZ_JAGHKO010000001.1"/>
</dbReference>
<sequence length="646" mass="72424">MKKLVALCITMLLVCISSFAQSSDVTIFSPDRSIQVTCHLDSEGKPSYSVQYKNSTVLETSQLGLVFRDGDFSKGLTKTMVTPVTVVKDKYKLVTGKRQNNIYTANHQVIQYKNATGSLLDIIWQVSNDGVAFRYHFTGPSTTRPQTINTEITSFHLPATTKAWLQPMSVAKTGWEQVNPCYEEYYEKGIAAGTPSPLKAGWVYPALFQTAGHWLLITEANMDGHYCGTRLDNDSANTNYHIAFPDAREIMPGGGVNPLRVFSSPWRIITIGSLATIIESSLGTDLAQNANPAVDFSFAKAGKSAWSWALLKDDSIVYDVQKRFIDYAADMHWQYSLIDVNWDTRIGYDSMQLLINYAKQKKVGVWLWYNSAGSWNTTPYHPRNKLLTHEDRVKEFRRLKKMGVAGIKIDFFGGDGQSMIQYYIDILNDAAEHHLMVNFHGATLPRGWQRTWPNLMSAEAIKGFEYITFGQSAADEEPAHAAMLPFTRNAFDPMDFTPMCLYKIPRINRQTTAAFELALSVLFLSGAQHFAETPVGMAHMPGYVKEFLQQLPTAWDDVRFIDGFPGEFVVLARKSGNKWYIAGINGSTQEKTVSLDLAAYKAKKAELLLNSKGDRYIDQQAVTLQANKKENITLGAHDGFVMVLEQ</sequence>
<feature type="domain" description="Glycosyl-hydrolase 97 N-terminal" evidence="8">
    <location>
        <begin position="28"/>
        <end position="287"/>
    </location>
</feature>
<evidence type="ECO:0000256" key="2">
    <source>
        <dbReference type="ARBA" id="ARBA00011245"/>
    </source>
</evidence>
<dbReference type="GO" id="GO:0016787">
    <property type="term" value="F:hydrolase activity"/>
    <property type="evidence" value="ECO:0007669"/>
    <property type="project" value="UniProtKB-KW"/>
</dbReference>
<dbReference type="InterPro" id="IPR029483">
    <property type="entry name" value="GH97_C"/>
</dbReference>
<comment type="cofactor">
    <cofactor evidence="1">
        <name>Ca(2+)</name>
        <dbReference type="ChEBI" id="CHEBI:29108"/>
    </cofactor>
</comment>
<evidence type="ECO:0000256" key="1">
    <source>
        <dbReference type="ARBA" id="ARBA00001913"/>
    </source>
</evidence>
<dbReference type="Pfam" id="PF10566">
    <property type="entry name" value="Glyco_hydro_97"/>
    <property type="match status" value="1"/>
</dbReference>
<keyword evidence="3 10" id="KW-0378">Hydrolase</keyword>
<dbReference type="PANTHER" id="PTHR35803:SF2">
    <property type="entry name" value="RETAINING ALPHA-GALACTOSIDASE"/>
    <property type="match status" value="1"/>
</dbReference>
<dbReference type="Gene3D" id="2.70.98.10">
    <property type="match status" value="1"/>
</dbReference>
<evidence type="ECO:0000256" key="4">
    <source>
        <dbReference type="ARBA" id="ARBA00022837"/>
    </source>
</evidence>
<evidence type="ECO:0000259" key="9">
    <source>
        <dbReference type="Pfam" id="PF14509"/>
    </source>
</evidence>
<dbReference type="InterPro" id="IPR014718">
    <property type="entry name" value="GH-type_carb-bd"/>
</dbReference>
<evidence type="ECO:0000259" key="7">
    <source>
        <dbReference type="Pfam" id="PF10566"/>
    </source>
</evidence>
<dbReference type="PANTHER" id="PTHR35803">
    <property type="entry name" value="GLUCAN 1,4-ALPHA-GLUCOSIDASE SUSB-RELATED"/>
    <property type="match status" value="1"/>
</dbReference>
<dbReference type="InterPro" id="IPR017853">
    <property type="entry name" value="GH"/>
</dbReference>
<keyword evidence="4" id="KW-0106">Calcium</keyword>
<dbReference type="Gene3D" id="2.60.40.1180">
    <property type="entry name" value="Golgi alpha-mannosidase II"/>
    <property type="match status" value="1"/>
</dbReference>
<protein>
    <submittedName>
        <fullName evidence="10">Glycoside hydrolase family 97 catalytic domain-containing protein</fullName>
    </submittedName>
</protein>
<feature type="chain" id="PRO_5045205669" evidence="6">
    <location>
        <begin position="23"/>
        <end position="646"/>
    </location>
</feature>
<gene>
    <name evidence="10" type="ORF">J7I42_06005</name>
</gene>
<comment type="subunit">
    <text evidence="2">Monomer.</text>
</comment>
<dbReference type="EMBL" id="JAGHKO010000001">
    <property type="protein sequence ID" value="MBO9199808.1"/>
    <property type="molecule type" value="Genomic_DNA"/>
</dbReference>
<organism evidence="10 11">
    <name type="scientific">Niastella soli</name>
    <dbReference type="NCBI Taxonomy" id="2821487"/>
    <lineage>
        <taxon>Bacteria</taxon>
        <taxon>Pseudomonadati</taxon>
        <taxon>Bacteroidota</taxon>
        <taxon>Chitinophagia</taxon>
        <taxon>Chitinophagales</taxon>
        <taxon>Chitinophagaceae</taxon>
        <taxon>Niastella</taxon>
    </lineage>
</organism>
<reference evidence="10 11" key="1">
    <citation type="submission" date="2021-03" db="EMBL/GenBank/DDBJ databases">
        <title>Assistant Professor.</title>
        <authorList>
            <person name="Huq M.A."/>
        </authorList>
    </citation>
    <scope>NUCLEOTIDE SEQUENCE [LARGE SCALE GENOMIC DNA]</scope>
    <source>
        <strain evidence="10 11">MAH-29</strain>
    </source>
</reference>
<evidence type="ECO:0000259" key="8">
    <source>
        <dbReference type="Pfam" id="PF14508"/>
    </source>
</evidence>
<feature type="domain" description="Glycosyl-hydrolase 97 C-terminal oligomerisation" evidence="9">
    <location>
        <begin position="555"/>
        <end position="644"/>
    </location>
</feature>
<evidence type="ECO:0000256" key="6">
    <source>
        <dbReference type="SAM" id="SignalP"/>
    </source>
</evidence>
<keyword evidence="6" id="KW-0732">Signal</keyword>
<dbReference type="InterPro" id="IPR052720">
    <property type="entry name" value="Glycosyl_hydrolase_97"/>
</dbReference>
<dbReference type="Pfam" id="PF14508">
    <property type="entry name" value="GH97_N"/>
    <property type="match status" value="1"/>
</dbReference>
<dbReference type="InterPro" id="IPR013785">
    <property type="entry name" value="Aldolase_TIM"/>
</dbReference>
<feature type="signal peptide" evidence="6">
    <location>
        <begin position="1"/>
        <end position="22"/>
    </location>
</feature>
<name>A0ABS3YPJ5_9BACT</name>
<evidence type="ECO:0000256" key="5">
    <source>
        <dbReference type="ARBA" id="ARBA00023295"/>
    </source>
</evidence>
<evidence type="ECO:0000313" key="10">
    <source>
        <dbReference type="EMBL" id="MBO9199808.1"/>
    </source>
</evidence>
<dbReference type="InterPro" id="IPR029486">
    <property type="entry name" value="GH97_N"/>
</dbReference>
<keyword evidence="5" id="KW-0326">Glycosidase</keyword>
<dbReference type="InterPro" id="IPR019563">
    <property type="entry name" value="GH97_catalytic"/>
</dbReference>
<dbReference type="Gene3D" id="3.20.20.70">
    <property type="entry name" value="Aldolase class I"/>
    <property type="match status" value="1"/>
</dbReference>
<keyword evidence="11" id="KW-1185">Reference proteome</keyword>
<dbReference type="InterPro" id="IPR013780">
    <property type="entry name" value="Glyco_hydro_b"/>
</dbReference>
<feature type="domain" description="Glycosyl-hydrolase 97 catalytic" evidence="7">
    <location>
        <begin position="313"/>
        <end position="460"/>
    </location>
</feature>
<dbReference type="Pfam" id="PF14509">
    <property type="entry name" value="GH97_C"/>
    <property type="match status" value="1"/>
</dbReference>
<proteinExistence type="predicted"/>
<accession>A0ABS3YPJ5</accession>
<evidence type="ECO:0000313" key="11">
    <source>
        <dbReference type="Proteomes" id="UP000677244"/>
    </source>
</evidence>
<dbReference type="Proteomes" id="UP000677244">
    <property type="component" value="Unassembled WGS sequence"/>
</dbReference>